<feature type="domain" description="Myb-like" evidence="3">
    <location>
        <begin position="1708"/>
        <end position="1763"/>
    </location>
</feature>
<feature type="compositionally biased region" description="Basic and acidic residues" evidence="2">
    <location>
        <begin position="1202"/>
        <end position="1212"/>
    </location>
</feature>
<feature type="compositionally biased region" description="Basic and acidic residues" evidence="2">
    <location>
        <begin position="841"/>
        <end position="873"/>
    </location>
</feature>
<dbReference type="Proteomes" id="UP000028821">
    <property type="component" value="Unassembled WGS sequence"/>
</dbReference>
<feature type="compositionally biased region" description="Polar residues" evidence="2">
    <location>
        <begin position="47"/>
        <end position="61"/>
    </location>
</feature>
<dbReference type="SUPFAM" id="SSF46689">
    <property type="entry name" value="Homeodomain-like"/>
    <property type="match status" value="1"/>
</dbReference>
<accession>A0A086QA24</accession>
<feature type="region of interest" description="Disordered" evidence="2">
    <location>
        <begin position="1172"/>
        <end position="1212"/>
    </location>
</feature>
<feature type="compositionally biased region" description="Basic and acidic residues" evidence="2">
    <location>
        <begin position="1474"/>
        <end position="1495"/>
    </location>
</feature>
<keyword evidence="5" id="KW-0238">DNA-binding</keyword>
<feature type="compositionally biased region" description="Basic and acidic residues" evidence="2">
    <location>
        <begin position="897"/>
        <end position="907"/>
    </location>
</feature>
<feature type="region of interest" description="Disordered" evidence="2">
    <location>
        <begin position="348"/>
        <end position="472"/>
    </location>
</feature>
<feature type="compositionally biased region" description="Basic and acidic residues" evidence="2">
    <location>
        <begin position="1179"/>
        <end position="1193"/>
    </location>
</feature>
<dbReference type="GO" id="GO:0003677">
    <property type="term" value="F:DNA binding"/>
    <property type="evidence" value="ECO:0007669"/>
    <property type="project" value="UniProtKB-KW"/>
</dbReference>
<reference evidence="5 6" key="1">
    <citation type="submission" date="2014-04" db="EMBL/GenBank/DDBJ databases">
        <authorList>
            <person name="Sibley D."/>
            <person name="Venepally P."/>
            <person name="Karamycheva S."/>
            <person name="Hadjithomas M."/>
            <person name="Khan A."/>
            <person name="Brunk B."/>
            <person name="Roos D."/>
            <person name="Caler E."/>
            <person name="Lorenzi H."/>
        </authorList>
    </citation>
    <scope>NUCLEOTIDE SEQUENCE [LARGE SCALE GENOMIC DNA]</scope>
    <source>
        <strain evidence="5 6">MAS</strain>
    </source>
</reference>
<dbReference type="PROSITE" id="PS51294">
    <property type="entry name" value="HTH_MYB"/>
    <property type="match status" value="1"/>
</dbReference>
<feature type="region of interest" description="Disordered" evidence="2">
    <location>
        <begin position="817"/>
        <end position="880"/>
    </location>
</feature>
<feature type="domain" description="HTH myb-type" evidence="4">
    <location>
        <begin position="1712"/>
        <end position="1767"/>
    </location>
</feature>
<dbReference type="PANTHER" id="PTHR46734">
    <property type="entry name" value="TELOMERIC REPEAT-BINDING FACTOR 1 TERF1"/>
    <property type="match status" value="1"/>
</dbReference>
<name>A0A086QA24_TOXGO</name>
<dbReference type="CDD" id="cd11660">
    <property type="entry name" value="SANT_TRF"/>
    <property type="match status" value="1"/>
</dbReference>
<feature type="compositionally biased region" description="Low complexity" evidence="2">
    <location>
        <begin position="216"/>
        <end position="252"/>
    </location>
</feature>
<feature type="compositionally biased region" description="Basic and acidic residues" evidence="2">
    <location>
        <begin position="1120"/>
        <end position="1142"/>
    </location>
</feature>
<gene>
    <name evidence="5" type="ORF">TGMAS_306320</name>
</gene>
<proteinExistence type="predicted"/>
<dbReference type="InterPro" id="IPR017930">
    <property type="entry name" value="Myb_dom"/>
</dbReference>
<feature type="compositionally biased region" description="Acidic residues" evidence="2">
    <location>
        <begin position="354"/>
        <end position="388"/>
    </location>
</feature>
<sequence length="1783" mass="196599">MSRSVARNSLDAVCGGASDRNSPEMFSAPPCFASSTPASSHAALSAGESTDPSQGLSSRFETWQGRRRAKKRKLNSSFDSELAGEVPDAWEKTRLAFDLPAHLHRAKPSVPPSLACLMAEALADHLFASSAFWTRFLDFGTQSQSRVLPQTVCVRELAAKGETKDAAEAKRYGKDRAAVAAVPEEKVDENEATQENAPTRDVPLADAVADKGKGTSPSFGSDRSRSSSPSFASLSPASTPAASPRASLLSLSHGPGQREQTNWEETQPRCSRRHSDSHLLAMGAIKAVDNALRAGGRGLLFPSPLAPPFCLSAPHPPTPRDFQVARCYQRSLANHLRLLALEFCEQEREQAEEREPEEEREQEEEREPEEGKEQEEEREPEEGKEQEEEGKGKQGKNHIGEEGSHFGDQREDAEKAEGRGEAPEDLRDTDWRQEENETGKQAMEIDVPFEGSHAPERPSASNGEMSLSVAVSGRTKSATPFSISSRSGESPVSVDETKRGQHDLWYRRYFGRRPGLYEVVGSDEARREGPAFPLWKVVFCELDKSAWISSLREASPCRKATTSSRNVDSQCLVSNALKLLRAATAHSEQFSVYETDRRETGTANFSPPVSSSASNGGEMSDQQVYLAGDKSAASETLEGESRKALEESSNSFMQRPRSQDSQGASTTTPFFLPSPPVLRVALFSLVQRLWPTPQGEETPSPVAAFVSALQAWLCALGDMRGSGEEAALCMKSTGERTSVSGSCVCAFAPAHASVLFSSNRTGLAGKGDSDRRARLEESRVHLELTRQALVEEMRACAAILSRSQECVWDLQVLREAERRPQRTESTEGEPPARGIPVSAQQRERGRGKMVKDGDEAEDPGKWRMARHEGEVRDPVQTGGRAPVCCGFSDALGDSEVPAERDGNETLRDASSSLGASPSPDDGFFRGEDAGRGVSSRPAHASPPEGAFRDEVPFSGKDDGDGYRDFFSENGRCSPDSKLDEAFCRAARDVLLLEALLRIPVASVSRERREEILDCERTLRQIENSLRNEEEEDADPLEGLLAALSFSRDLEERRVTSALVFGMHATSSSQRESCEAARDHPEGEADEKENADANAGAENEAASRGSRPPAPAVSAEAETLTELRGEGRNADKVPTRNKREPEGTGRTTRSRSKAECVDEAHVMSPRIAESALVTSSPWKTTDKNETAPEGSRGEEEGEEEREAFEKESESSRRMRGVKKEVERTYAGFFEPNWVSRYLDDVRRLLQQAAKDLCIYITFICEHCLPESHFSTWYAHWVGLRSYHELHAQLARERGELDAALAHLEKQLEETQDADDEEAVDSWGRTDCEDESEAEGVESPWQRGKRRDEGGACQSSQPLRPGGVGVRGLREGRHLETLERERRGEGETRTQNSKQYMEGWRELSEAGAQRRGQQERRRGTLHVEKHVSDSVSPLVVASVQDAPRGRAGNEGIHTHGCSVQDYLALNNASVVPFPNELRKPEENARPRREGKRRDGRRERRSRSRQGKRAVGVRSVKAEEEGTVEPDEIEDVPTQTVRTTKPCLESAWLRGRRDRKSAYMSSPEKSFSLGRPQPPSERTPRSDAAASSSSPRFLQNACGDESPEEPRGNGRVSSGAPVSREDRGPAAAAVVRHQTPERLCLAAARVEGDEAHASSERDQQLALCKLENSGEGVHARSSGSLRTRRWTASSCDTGGYAKDETQILNANLLAVKKERRLRWTAEETQIFVRGVNEYGVGNWKRISRHYGHLLGCRTNMQLKDKWLNLVKHNHVVSDTHSDTWSLRDLS</sequence>
<feature type="region of interest" description="Disordered" evidence="2">
    <location>
        <begin position="593"/>
        <end position="619"/>
    </location>
</feature>
<feature type="region of interest" description="Disordered" evidence="2">
    <location>
        <begin position="1"/>
        <end position="64"/>
    </location>
</feature>
<dbReference type="InterPro" id="IPR001005">
    <property type="entry name" value="SANT/Myb"/>
</dbReference>
<feature type="compositionally biased region" description="Basic and acidic residues" evidence="2">
    <location>
        <begin position="1071"/>
        <end position="1090"/>
    </location>
</feature>
<feature type="region of interest" description="Disordered" evidence="2">
    <location>
        <begin position="1064"/>
        <end position="1157"/>
    </location>
</feature>
<dbReference type="InterPro" id="IPR052450">
    <property type="entry name" value="TRBD-Containing_Protein"/>
</dbReference>
<keyword evidence="1" id="KW-0539">Nucleus</keyword>
<feature type="region of interest" description="Disordered" evidence="2">
    <location>
        <begin position="1306"/>
        <end position="1395"/>
    </location>
</feature>
<feature type="region of interest" description="Disordered" evidence="2">
    <location>
        <begin position="1402"/>
        <end position="1421"/>
    </location>
</feature>
<evidence type="ECO:0000259" key="4">
    <source>
        <dbReference type="PROSITE" id="PS51294"/>
    </source>
</evidence>
<dbReference type="OrthoDB" id="608866at2759"/>
<dbReference type="PANTHER" id="PTHR46734:SF1">
    <property type="entry name" value="TELOMERIC REPEAT-BINDING FACTOR 1"/>
    <property type="match status" value="1"/>
</dbReference>
<feature type="compositionally biased region" description="Acidic residues" evidence="2">
    <location>
        <begin position="1308"/>
        <end position="1318"/>
    </location>
</feature>
<feature type="compositionally biased region" description="Basic and acidic residues" evidence="2">
    <location>
        <begin position="1366"/>
        <end position="1386"/>
    </location>
</feature>
<feature type="compositionally biased region" description="Polar residues" evidence="2">
    <location>
        <begin position="601"/>
        <end position="619"/>
    </location>
</feature>
<feature type="region of interest" description="Disordered" evidence="2">
    <location>
        <begin position="180"/>
        <end position="275"/>
    </location>
</feature>
<feature type="compositionally biased region" description="Basic and acidic residues" evidence="2">
    <location>
        <begin position="946"/>
        <end position="960"/>
    </location>
</feature>
<feature type="compositionally biased region" description="Basic residues" evidence="2">
    <location>
        <begin position="1496"/>
        <end position="1505"/>
    </location>
</feature>
<feature type="region of interest" description="Disordered" evidence="2">
    <location>
        <begin position="1550"/>
        <end position="1628"/>
    </location>
</feature>
<feature type="compositionally biased region" description="Basic and acidic residues" evidence="2">
    <location>
        <begin position="398"/>
        <end position="438"/>
    </location>
</feature>
<feature type="region of interest" description="Disordered" evidence="2">
    <location>
        <begin position="636"/>
        <end position="670"/>
    </location>
</feature>
<evidence type="ECO:0000256" key="2">
    <source>
        <dbReference type="SAM" id="MobiDB-lite"/>
    </source>
</evidence>
<evidence type="ECO:0000313" key="6">
    <source>
        <dbReference type="Proteomes" id="UP000028821"/>
    </source>
</evidence>
<comment type="caution">
    <text evidence="5">The sequence shown here is derived from an EMBL/GenBank/DDBJ whole genome shotgun (WGS) entry which is preliminary data.</text>
</comment>
<dbReference type="InterPro" id="IPR009057">
    <property type="entry name" value="Homeodomain-like_sf"/>
</dbReference>
<protein>
    <submittedName>
        <fullName evidence="5">Myb family DNA-binding domain-containing protein</fullName>
    </submittedName>
</protein>
<organism evidence="5 6">
    <name type="scientific">Toxoplasma gondii MAS</name>
    <dbReference type="NCBI Taxonomy" id="943118"/>
    <lineage>
        <taxon>Eukaryota</taxon>
        <taxon>Sar</taxon>
        <taxon>Alveolata</taxon>
        <taxon>Apicomplexa</taxon>
        <taxon>Conoidasida</taxon>
        <taxon>Coccidia</taxon>
        <taxon>Eucoccidiorida</taxon>
        <taxon>Eimeriorina</taxon>
        <taxon>Sarcocystidae</taxon>
        <taxon>Toxoplasma</taxon>
    </lineage>
</organism>
<dbReference type="PROSITE" id="PS50090">
    <property type="entry name" value="MYB_LIKE"/>
    <property type="match status" value="1"/>
</dbReference>
<dbReference type="Gene3D" id="1.10.246.220">
    <property type="match status" value="1"/>
</dbReference>
<feature type="compositionally biased region" description="Basic and acidic residues" evidence="2">
    <location>
        <begin position="1410"/>
        <end position="1421"/>
    </location>
</feature>
<feature type="compositionally biased region" description="Polar residues" evidence="2">
    <location>
        <begin position="258"/>
        <end position="269"/>
    </location>
</feature>
<dbReference type="Pfam" id="PF00249">
    <property type="entry name" value="Myb_DNA-binding"/>
    <property type="match status" value="1"/>
</dbReference>
<feature type="region of interest" description="Disordered" evidence="2">
    <location>
        <begin position="1472"/>
        <end position="1535"/>
    </location>
</feature>
<dbReference type="SMART" id="SM00717">
    <property type="entry name" value="SANT"/>
    <property type="match status" value="1"/>
</dbReference>
<evidence type="ECO:0000256" key="1">
    <source>
        <dbReference type="ARBA" id="ARBA00023242"/>
    </source>
</evidence>
<evidence type="ECO:0000313" key="5">
    <source>
        <dbReference type="EMBL" id="KFH09456.1"/>
    </source>
</evidence>
<dbReference type="VEuPathDB" id="ToxoDB:TGMAS_306320"/>
<feature type="compositionally biased region" description="Low complexity" evidence="2">
    <location>
        <begin position="1091"/>
        <end position="1114"/>
    </location>
</feature>
<feature type="compositionally biased region" description="Acidic residues" evidence="2">
    <location>
        <begin position="1518"/>
        <end position="1528"/>
    </location>
</feature>
<dbReference type="EMBL" id="AEXC02001903">
    <property type="protein sequence ID" value="KFH09456.1"/>
    <property type="molecule type" value="Genomic_DNA"/>
</dbReference>
<evidence type="ECO:0000259" key="3">
    <source>
        <dbReference type="PROSITE" id="PS50090"/>
    </source>
</evidence>
<feature type="region of interest" description="Disordered" evidence="2">
    <location>
        <begin position="892"/>
        <end position="960"/>
    </location>
</feature>